<comment type="caution">
    <text evidence="1">The sequence shown here is derived from an EMBL/GenBank/DDBJ whole genome shotgun (WGS) entry which is preliminary data.</text>
</comment>
<protein>
    <submittedName>
        <fullName evidence="1">Uncharacterized protein</fullName>
    </submittedName>
</protein>
<keyword evidence="2" id="KW-1185">Reference proteome</keyword>
<name>A0ABR0T406_9HYPO</name>
<reference evidence="1 2" key="1">
    <citation type="submission" date="2024-01" db="EMBL/GenBank/DDBJ databases">
        <title>Complete genome of Cladobotryum mycophilum ATHUM6906.</title>
        <authorList>
            <person name="Christinaki A.C."/>
            <person name="Myridakis A.I."/>
            <person name="Kouvelis V.N."/>
        </authorList>
    </citation>
    <scope>NUCLEOTIDE SEQUENCE [LARGE SCALE GENOMIC DNA]</scope>
    <source>
        <strain evidence="1 2">ATHUM6906</strain>
    </source>
</reference>
<proteinExistence type="predicted"/>
<dbReference type="EMBL" id="JAVFKD010000001">
    <property type="protein sequence ID" value="KAK5999147.1"/>
    <property type="molecule type" value="Genomic_DNA"/>
</dbReference>
<accession>A0ABR0T406</accession>
<sequence length="128" mass="13521">MAIFADVTVGPSPTPYYGTLVVSNIRNEDGSPVSVSQFLGIAFKSPAQVSSVDVNALLTPWSEVTAELSSEQVDKATYAVAGKLLISDSRAINSSDTFNFGINGDLTQDPDLYVSSFKITADEVPNVA</sequence>
<organism evidence="1 2">
    <name type="scientific">Cladobotryum mycophilum</name>
    <dbReference type="NCBI Taxonomy" id="491253"/>
    <lineage>
        <taxon>Eukaryota</taxon>
        <taxon>Fungi</taxon>
        <taxon>Dikarya</taxon>
        <taxon>Ascomycota</taxon>
        <taxon>Pezizomycotina</taxon>
        <taxon>Sordariomycetes</taxon>
        <taxon>Hypocreomycetidae</taxon>
        <taxon>Hypocreales</taxon>
        <taxon>Hypocreaceae</taxon>
        <taxon>Cladobotryum</taxon>
    </lineage>
</organism>
<gene>
    <name evidence="1" type="ORF">PT974_01536</name>
</gene>
<dbReference type="Proteomes" id="UP001338125">
    <property type="component" value="Unassembled WGS sequence"/>
</dbReference>
<evidence type="ECO:0000313" key="1">
    <source>
        <dbReference type="EMBL" id="KAK5999147.1"/>
    </source>
</evidence>
<evidence type="ECO:0000313" key="2">
    <source>
        <dbReference type="Proteomes" id="UP001338125"/>
    </source>
</evidence>